<feature type="transmembrane region" description="Helical" evidence="1">
    <location>
        <begin position="100"/>
        <end position="121"/>
    </location>
</feature>
<evidence type="ECO:0000256" key="1">
    <source>
        <dbReference type="SAM" id="Phobius"/>
    </source>
</evidence>
<proteinExistence type="predicted"/>
<feature type="transmembrane region" description="Helical" evidence="1">
    <location>
        <begin position="7"/>
        <end position="28"/>
    </location>
</feature>
<comment type="caution">
    <text evidence="2">The sequence shown here is derived from an EMBL/GenBank/DDBJ whole genome shotgun (WGS) entry which is preliminary data.</text>
</comment>
<name>A0A4S1W8R5_9SPHN</name>
<dbReference type="RefSeq" id="WP_135986903.1">
    <property type="nucleotide sequence ID" value="NZ_JAASQM010000001.1"/>
</dbReference>
<keyword evidence="3" id="KW-1185">Reference proteome</keyword>
<feature type="transmembrane region" description="Helical" evidence="1">
    <location>
        <begin position="73"/>
        <end position="94"/>
    </location>
</feature>
<dbReference type="AlphaFoldDB" id="A0A4S1W8R5"/>
<dbReference type="OrthoDB" id="7584252at2"/>
<keyword evidence="1" id="KW-0472">Membrane</keyword>
<keyword evidence="1" id="KW-0812">Transmembrane</keyword>
<organism evidence="2 3">
    <name type="scientific">Sphingomonas naasensis</name>
    <dbReference type="NCBI Taxonomy" id="1344951"/>
    <lineage>
        <taxon>Bacteria</taxon>
        <taxon>Pseudomonadati</taxon>
        <taxon>Pseudomonadota</taxon>
        <taxon>Alphaproteobacteria</taxon>
        <taxon>Sphingomonadales</taxon>
        <taxon>Sphingomonadaceae</taxon>
        <taxon>Sphingomonas</taxon>
    </lineage>
</organism>
<gene>
    <name evidence="2" type="ORF">E5A74_17420</name>
</gene>
<keyword evidence="1" id="KW-1133">Transmembrane helix</keyword>
<dbReference type="EMBL" id="SRXU01000008">
    <property type="protein sequence ID" value="TGX39294.1"/>
    <property type="molecule type" value="Genomic_DNA"/>
</dbReference>
<evidence type="ECO:0000313" key="3">
    <source>
        <dbReference type="Proteomes" id="UP000309848"/>
    </source>
</evidence>
<feature type="transmembrane region" description="Helical" evidence="1">
    <location>
        <begin position="48"/>
        <end position="66"/>
    </location>
</feature>
<sequence>MKQRPNYQARIVLAIYMACFSIGALSHARDFHARGWRPYAWGPPLLEAFWTSLLILDALVVVLIASGRRRAGLTLAVAVMITDVSANIFAWLSLGVPDLAIALLLQTALLGFVLGSIPFLWSTDPVPA</sequence>
<evidence type="ECO:0000313" key="2">
    <source>
        <dbReference type="EMBL" id="TGX39294.1"/>
    </source>
</evidence>
<evidence type="ECO:0008006" key="4">
    <source>
        <dbReference type="Google" id="ProtNLM"/>
    </source>
</evidence>
<reference evidence="2 3" key="1">
    <citation type="submission" date="2019-04" db="EMBL/GenBank/DDBJ databases">
        <title>Sphingomonas psychrotolerans sp. nov., isolated from soil in the Tianshan Mountains, Xinjiang, China.</title>
        <authorList>
            <person name="Luo Y."/>
            <person name="Sheng H."/>
        </authorList>
    </citation>
    <scope>NUCLEOTIDE SEQUENCE [LARGE SCALE GENOMIC DNA]</scope>
    <source>
        <strain evidence="2 3">KIS18-15</strain>
    </source>
</reference>
<protein>
    <recommendedName>
        <fullName evidence="4">DoxX family protein</fullName>
    </recommendedName>
</protein>
<accession>A0A4S1W8R5</accession>
<dbReference type="Proteomes" id="UP000309848">
    <property type="component" value="Unassembled WGS sequence"/>
</dbReference>